<reference evidence="1" key="1">
    <citation type="submission" date="2021-06" db="EMBL/GenBank/DDBJ databases">
        <authorList>
            <person name="Kallberg Y."/>
            <person name="Tangrot J."/>
            <person name="Rosling A."/>
        </authorList>
    </citation>
    <scope>NUCLEOTIDE SEQUENCE</scope>
    <source>
        <strain evidence="1">MA461A</strain>
    </source>
</reference>
<dbReference type="EMBL" id="CAJVQC010161408">
    <property type="protein sequence ID" value="CAG8848575.1"/>
    <property type="molecule type" value="Genomic_DNA"/>
</dbReference>
<name>A0ACA9SV23_9GLOM</name>
<dbReference type="Proteomes" id="UP000789920">
    <property type="component" value="Unassembled WGS sequence"/>
</dbReference>
<protein>
    <submittedName>
        <fullName evidence="1">27469_t:CDS:1</fullName>
    </submittedName>
</protein>
<evidence type="ECO:0000313" key="2">
    <source>
        <dbReference type="Proteomes" id="UP000789920"/>
    </source>
</evidence>
<accession>A0ACA9SV23</accession>
<comment type="caution">
    <text evidence="1">The sequence shown here is derived from an EMBL/GenBank/DDBJ whole genome shotgun (WGS) entry which is preliminary data.</text>
</comment>
<evidence type="ECO:0000313" key="1">
    <source>
        <dbReference type="EMBL" id="CAG8848575.1"/>
    </source>
</evidence>
<gene>
    <name evidence="1" type="ORF">RPERSI_LOCUS35195</name>
</gene>
<sequence length="64" mass="7274">MIILEQATIYQEQLTKWVIKSEKIAVNIAINNVISFLTGGHNKVIKVRPDELFNDDLFECGNVV</sequence>
<feature type="non-terminal residue" evidence="1">
    <location>
        <position position="64"/>
    </location>
</feature>
<keyword evidence="2" id="KW-1185">Reference proteome</keyword>
<proteinExistence type="predicted"/>
<organism evidence="1 2">
    <name type="scientific">Racocetra persica</name>
    <dbReference type="NCBI Taxonomy" id="160502"/>
    <lineage>
        <taxon>Eukaryota</taxon>
        <taxon>Fungi</taxon>
        <taxon>Fungi incertae sedis</taxon>
        <taxon>Mucoromycota</taxon>
        <taxon>Glomeromycotina</taxon>
        <taxon>Glomeromycetes</taxon>
        <taxon>Diversisporales</taxon>
        <taxon>Gigasporaceae</taxon>
        <taxon>Racocetra</taxon>
    </lineage>
</organism>